<protein>
    <submittedName>
        <fullName evidence="3">Glycosyl hydrolase</fullName>
    </submittedName>
</protein>
<evidence type="ECO:0000313" key="4">
    <source>
        <dbReference type="Proteomes" id="UP000248889"/>
    </source>
</evidence>
<reference evidence="3 4" key="1">
    <citation type="submission" date="2018-06" db="EMBL/GenBank/DDBJ databases">
        <title>Streptacidiphilus pinicola sp. nov., isolated from pine grove soil.</title>
        <authorList>
            <person name="Roh S.G."/>
            <person name="Park S."/>
            <person name="Kim M.-K."/>
            <person name="Yun B.-R."/>
            <person name="Park J."/>
            <person name="Kim M.J."/>
            <person name="Kim Y.S."/>
            <person name="Kim S.B."/>
        </authorList>
    </citation>
    <scope>NUCLEOTIDE SEQUENCE [LARGE SCALE GENOMIC DNA]</scope>
    <source>
        <strain evidence="3 4">MMS16-CNU450</strain>
    </source>
</reference>
<keyword evidence="4" id="KW-1185">Reference proteome</keyword>
<dbReference type="InterPro" id="IPR015943">
    <property type="entry name" value="WD40/YVTN_repeat-like_dom_sf"/>
</dbReference>
<comment type="caution">
    <text evidence="3">The sequence shown here is derived from an EMBL/GenBank/DDBJ whole genome shotgun (WGS) entry which is preliminary data.</text>
</comment>
<dbReference type="PANTHER" id="PTHR43739:SF5">
    <property type="entry name" value="EXO-ALPHA-SIALIDASE"/>
    <property type="match status" value="1"/>
</dbReference>
<dbReference type="EMBL" id="QKYN01000032">
    <property type="protein sequence ID" value="RAG86133.1"/>
    <property type="molecule type" value="Genomic_DNA"/>
</dbReference>
<evidence type="ECO:0000256" key="1">
    <source>
        <dbReference type="SAM" id="MobiDB-lite"/>
    </source>
</evidence>
<dbReference type="InterPro" id="IPR052025">
    <property type="entry name" value="Xyloglucanase_GH74"/>
</dbReference>
<sequence length="866" mass="90400">MLQRSHLLAVALAAAVVLTGGTGGTAGAAPEPLPAKALPPTAERQLAALEHLVQPTVPKAGHADGGSGDPDDPVAAARQFAAARTAPAATVSGAAPEQGAAAGNRLRAIGGRWTEVTSGSTNSEDPAYADPSYSDYGSGWGLVTGRASALTTDGRWVYAGFADGGVWRSQDGGRHWQPEFQDQTTASVGALWVDPQDHSLWVGTGEANTSGDNYTGQGVYRSTDHGRTYQRVGGDELLNGQVATLTGNGRYVFAATSHGLWRRPLEAARNKPWQPVLQPDPNPTHDPTRTSIISSVVVRPGGDGDTVLAALGYRSGTPYDGLYLSTRGGAPGTFTLIQPAGIDSSDIGRTSLDYAPDGGALYALIQSPAYLAGKRPAPLQSTSFKGLYVSPTGDPSGPWKLLADAGTLARSGSAQTFPSGYEPGVGAWYNQYVKVDPADPRHVYVGLEEIYETRDGGSTWHTLAPFWNYTLPCYGTPAGCPPTVHTDQHAVAIAADGTLYVGSDGGVWSRPASDSAPGHWRDLNAGLRTLQYFYVGAGRDPQGGTAYWGGLQDNGGTLVRGGSHDVLQPFAGDGGDVVVDPADADRAAAEYVRGDITVTTTGGRSDGKSPAFRDISPSCDSSGTPIADCDPGMQFIAPYSADRADLNHWVVAGRYVWDTQKGFDTVCAKDAAGCDWKQAYDLGAKASATAVEADHGVDYVGWCGSCTPSDDSGDGFHSGIATDFGGAWHNVSAPNLPNRYVSALVSDPADPAHVYAVYGGYSSKWIPTAGTGHVFESRDGGTTWRDISGNLPDLPGDALVIANDRLVLATDHLVYTASLRSPTHWSRLGQGLPSSVATDVTLDPSGHAVVVATHGRGLWRLDLTGL</sequence>
<feature type="chain" id="PRO_5015887443" evidence="2">
    <location>
        <begin position="29"/>
        <end position="866"/>
    </location>
</feature>
<dbReference type="RefSeq" id="WP_111500170.1">
    <property type="nucleotide sequence ID" value="NZ_QKYN01000032.1"/>
</dbReference>
<keyword evidence="3" id="KW-0378">Hydrolase</keyword>
<dbReference type="Gene3D" id="2.130.10.10">
    <property type="entry name" value="YVTN repeat-like/Quinoprotein amine dehydrogenase"/>
    <property type="match status" value="3"/>
</dbReference>
<dbReference type="OrthoDB" id="9764804at2"/>
<evidence type="ECO:0000313" key="3">
    <source>
        <dbReference type="EMBL" id="RAG86133.1"/>
    </source>
</evidence>
<name>A0A2X0IRD2_9ACTN</name>
<dbReference type="SUPFAM" id="SSF50939">
    <property type="entry name" value="Sialidases"/>
    <property type="match status" value="1"/>
</dbReference>
<dbReference type="SUPFAM" id="SSF110296">
    <property type="entry name" value="Oligoxyloglucan reducing end-specific cellobiohydrolase"/>
    <property type="match status" value="1"/>
</dbReference>
<dbReference type="Proteomes" id="UP000248889">
    <property type="component" value="Unassembled WGS sequence"/>
</dbReference>
<dbReference type="InterPro" id="IPR036278">
    <property type="entry name" value="Sialidase_sf"/>
</dbReference>
<feature type="region of interest" description="Disordered" evidence="1">
    <location>
        <begin position="600"/>
        <end position="619"/>
    </location>
</feature>
<dbReference type="GO" id="GO:0016787">
    <property type="term" value="F:hydrolase activity"/>
    <property type="evidence" value="ECO:0007669"/>
    <property type="project" value="UniProtKB-KW"/>
</dbReference>
<evidence type="ECO:0000256" key="2">
    <source>
        <dbReference type="SAM" id="SignalP"/>
    </source>
</evidence>
<dbReference type="GO" id="GO:0010411">
    <property type="term" value="P:xyloglucan metabolic process"/>
    <property type="evidence" value="ECO:0007669"/>
    <property type="project" value="TreeGrafter"/>
</dbReference>
<keyword evidence="2" id="KW-0732">Signal</keyword>
<dbReference type="AlphaFoldDB" id="A0A2X0IRD2"/>
<dbReference type="PANTHER" id="PTHR43739">
    <property type="entry name" value="XYLOGLUCANASE (EUROFUNG)"/>
    <property type="match status" value="1"/>
</dbReference>
<organism evidence="3 4">
    <name type="scientific">Streptacidiphilus pinicola</name>
    <dbReference type="NCBI Taxonomy" id="2219663"/>
    <lineage>
        <taxon>Bacteria</taxon>
        <taxon>Bacillati</taxon>
        <taxon>Actinomycetota</taxon>
        <taxon>Actinomycetes</taxon>
        <taxon>Kitasatosporales</taxon>
        <taxon>Streptomycetaceae</taxon>
        <taxon>Streptacidiphilus</taxon>
    </lineage>
</organism>
<accession>A0A2X0IRD2</accession>
<gene>
    <name evidence="3" type="ORF">DN069_08105</name>
</gene>
<feature type="signal peptide" evidence="2">
    <location>
        <begin position="1"/>
        <end position="28"/>
    </location>
</feature>
<proteinExistence type="predicted"/>